<dbReference type="Proteomes" id="UP000250235">
    <property type="component" value="Unassembled WGS sequence"/>
</dbReference>
<proteinExistence type="predicted"/>
<evidence type="ECO:0000313" key="2">
    <source>
        <dbReference type="Proteomes" id="UP000250235"/>
    </source>
</evidence>
<protein>
    <submittedName>
        <fullName evidence="1">Protein plant CADMIUM RESISTANCE 11</fullName>
    </submittedName>
</protein>
<sequence length="124" mass="13498">MLRASAARLPRLSRTSAVRCRASHRALAARVARWWPTMHARVACSMALFHARPRARHRATLRKEAPLSSVLVGGRAPHVDSQWRTMACDCAEHVAAACVALRRAISMVAPPPAGRRSGESPAMS</sequence>
<reference evidence="1 2" key="1">
    <citation type="journal article" date="2015" name="Proc. Natl. Acad. Sci. U.S.A.">
        <title>The resurrection genome of Boea hygrometrica: A blueprint for survival of dehydration.</title>
        <authorList>
            <person name="Xiao L."/>
            <person name="Yang G."/>
            <person name="Zhang L."/>
            <person name="Yang X."/>
            <person name="Zhao S."/>
            <person name="Ji Z."/>
            <person name="Zhou Q."/>
            <person name="Hu M."/>
            <person name="Wang Y."/>
            <person name="Chen M."/>
            <person name="Xu Y."/>
            <person name="Jin H."/>
            <person name="Xiao X."/>
            <person name="Hu G."/>
            <person name="Bao F."/>
            <person name="Hu Y."/>
            <person name="Wan P."/>
            <person name="Li L."/>
            <person name="Deng X."/>
            <person name="Kuang T."/>
            <person name="Xiang C."/>
            <person name="Zhu J.K."/>
            <person name="Oliver M.J."/>
            <person name="He Y."/>
        </authorList>
    </citation>
    <scope>NUCLEOTIDE SEQUENCE [LARGE SCALE GENOMIC DNA]</scope>
    <source>
        <strain evidence="2">cv. XS01</strain>
    </source>
</reference>
<dbReference type="EMBL" id="KV239700">
    <property type="protein sequence ID" value="KZT75467.1"/>
    <property type="molecule type" value="Genomic_DNA"/>
</dbReference>
<organism evidence="1 2">
    <name type="scientific">Dorcoceras hygrometricum</name>
    <dbReference type="NCBI Taxonomy" id="472368"/>
    <lineage>
        <taxon>Eukaryota</taxon>
        <taxon>Viridiplantae</taxon>
        <taxon>Streptophyta</taxon>
        <taxon>Embryophyta</taxon>
        <taxon>Tracheophyta</taxon>
        <taxon>Spermatophyta</taxon>
        <taxon>Magnoliopsida</taxon>
        <taxon>eudicotyledons</taxon>
        <taxon>Gunneridae</taxon>
        <taxon>Pentapetalae</taxon>
        <taxon>asterids</taxon>
        <taxon>lamiids</taxon>
        <taxon>Lamiales</taxon>
        <taxon>Gesneriaceae</taxon>
        <taxon>Didymocarpoideae</taxon>
        <taxon>Trichosporeae</taxon>
        <taxon>Loxocarpinae</taxon>
        <taxon>Dorcoceras</taxon>
    </lineage>
</organism>
<gene>
    <name evidence="1" type="ORF">F511_47508</name>
</gene>
<evidence type="ECO:0000313" key="1">
    <source>
        <dbReference type="EMBL" id="KZT75467.1"/>
    </source>
</evidence>
<keyword evidence="2" id="KW-1185">Reference proteome</keyword>
<accession>A0A2Z6ZQU8</accession>
<dbReference type="AlphaFoldDB" id="A0A2Z6ZQU8"/>
<name>A0A2Z6ZQU8_9LAMI</name>